<dbReference type="PANTHER" id="PTHR11481">
    <property type="entry name" value="IMMUNOGLOBULIN FC RECEPTOR"/>
    <property type="match status" value="1"/>
</dbReference>
<organism evidence="5 6">
    <name type="scientific">Oryzias melastigma</name>
    <name type="common">Marine medaka</name>
    <dbReference type="NCBI Taxonomy" id="30732"/>
    <lineage>
        <taxon>Eukaryota</taxon>
        <taxon>Metazoa</taxon>
        <taxon>Chordata</taxon>
        <taxon>Craniata</taxon>
        <taxon>Vertebrata</taxon>
        <taxon>Euteleostomi</taxon>
        <taxon>Actinopterygii</taxon>
        <taxon>Neopterygii</taxon>
        <taxon>Teleostei</taxon>
        <taxon>Neoteleostei</taxon>
        <taxon>Acanthomorphata</taxon>
        <taxon>Ovalentaria</taxon>
        <taxon>Atherinomorphae</taxon>
        <taxon>Beloniformes</taxon>
        <taxon>Adrianichthyidae</taxon>
        <taxon>Oryziinae</taxon>
        <taxon>Oryzias</taxon>
    </lineage>
</organism>
<dbReference type="GO" id="GO:0004888">
    <property type="term" value="F:transmembrane signaling receptor activity"/>
    <property type="evidence" value="ECO:0007669"/>
    <property type="project" value="TreeGrafter"/>
</dbReference>
<dbReference type="InterPro" id="IPR007110">
    <property type="entry name" value="Ig-like_dom"/>
</dbReference>
<evidence type="ECO:0000313" key="5">
    <source>
        <dbReference type="EMBL" id="KAF6720749.1"/>
    </source>
</evidence>
<dbReference type="GO" id="GO:0006955">
    <property type="term" value="P:immune response"/>
    <property type="evidence" value="ECO:0007669"/>
    <property type="project" value="TreeGrafter"/>
</dbReference>
<dbReference type="AlphaFoldDB" id="A0A834F4C6"/>
<sequence>MLTTSLCLMMVCLRISPDRSQFFQYQSFTLRCEDPLNSTDWTVKRRTLDGGVRPCSSSGSPCVIRNAFPTDSGVYWCESDDGERSNQINVTVTDLSVILESPALPVREGSAVVLHCKAETHPSHYTYDFFKDDHFIRTNTNGELIIDAASKYDEGSYTCGISGGVKSKSSWLSVSATVSPSSSAPPADSESISVFRLVVHLVVGMPYLLSTVLLGLICRDRKKEAEMVADQDQRNHVVMEIDV</sequence>
<evidence type="ECO:0000256" key="2">
    <source>
        <dbReference type="ARBA" id="ARBA00023157"/>
    </source>
</evidence>
<dbReference type="InterPro" id="IPR036179">
    <property type="entry name" value="Ig-like_dom_sf"/>
</dbReference>
<dbReference type="EMBL" id="WKFB01000514">
    <property type="protein sequence ID" value="KAF6720749.1"/>
    <property type="molecule type" value="Genomic_DNA"/>
</dbReference>
<name>A0A834F4C6_ORYME</name>
<dbReference type="GO" id="GO:0007166">
    <property type="term" value="P:cell surface receptor signaling pathway"/>
    <property type="evidence" value="ECO:0007669"/>
    <property type="project" value="TreeGrafter"/>
</dbReference>
<dbReference type="InterPro" id="IPR003599">
    <property type="entry name" value="Ig_sub"/>
</dbReference>
<keyword evidence="3" id="KW-1133">Transmembrane helix</keyword>
<dbReference type="Proteomes" id="UP000646548">
    <property type="component" value="Unassembled WGS sequence"/>
</dbReference>
<reference evidence="5" key="1">
    <citation type="journal article" name="BMC Genomics">
        <title>Long-read sequencing and de novo genome assembly of marine medaka (Oryzias melastigma).</title>
        <authorList>
            <person name="Liang P."/>
            <person name="Saqib H.S.A."/>
            <person name="Ni X."/>
            <person name="Shen Y."/>
        </authorList>
    </citation>
    <scope>NUCLEOTIDE SEQUENCE</scope>
    <source>
        <strain evidence="5">Bigg-433</strain>
    </source>
</reference>
<feature type="domain" description="Ig-like" evidence="4">
    <location>
        <begin position="93"/>
        <end position="179"/>
    </location>
</feature>
<keyword evidence="1" id="KW-0732">Signal</keyword>
<keyword evidence="2" id="KW-1015">Disulfide bond</keyword>
<dbReference type="PROSITE" id="PS50835">
    <property type="entry name" value="IG_LIKE"/>
    <property type="match status" value="1"/>
</dbReference>
<evidence type="ECO:0000313" key="6">
    <source>
        <dbReference type="Proteomes" id="UP000646548"/>
    </source>
</evidence>
<evidence type="ECO:0000256" key="1">
    <source>
        <dbReference type="ARBA" id="ARBA00022729"/>
    </source>
</evidence>
<dbReference type="InterPro" id="IPR050488">
    <property type="entry name" value="Ig_Fc_receptor"/>
</dbReference>
<dbReference type="SMART" id="SM00409">
    <property type="entry name" value="IG"/>
    <property type="match status" value="2"/>
</dbReference>
<evidence type="ECO:0000256" key="3">
    <source>
        <dbReference type="SAM" id="Phobius"/>
    </source>
</evidence>
<gene>
    <name evidence="5" type="ORF">FQA47_022061</name>
</gene>
<evidence type="ECO:0000259" key="4">
    <source>
        <dbReference type="PROSITE" id="PS50835"/>
    </source>
</evidence>
<keyword evidence="5" id="KW-0675">Receptor</keyword>
<dbReference type="InterPro" id="IPR013783">
    <property type="entry name" value="Ig-like_fold"/>
</dbReference>
<dbReference type="Gene3D" id="2.60.40.10">
    <property type="entry name" value="Immunoglobulins"/>
    <property type="match status" value="2"/>
</dbReference>
<accession>A0A834F4C6</accession>
<dbReference type="SUPFAM" id="SSF48726">
    <property type="entry name" value="Immunoglobulin"/>
    <property type="match status" value="2"/>
</dbReference>
<keyword evidence="3" id="KW-0472">Membrane</keyword>
<protein>
    <submittedName>
        <fullName evidence="5">Fc receptor-like protein 5</fullName>
    </submittedName>
</protein>
<feature type="transmembrane region" description="Helical" evidence="3">
    <location>
        <begin position="197"/>
        <end position="217"/>
    </location>
</feature>
<keyword evidence="3" id="KW-0812">Transmembrane</keyword>
<dbReference type="Pfam" id="PF13927">
    <property type="entry name" value="Ig_3"/>
    <property type="match status" value="1"/>
</dbReference>
<dbReference type="PANTHER" id="PTHR11481:SF64">
    <property type="entry name" value="FC RECEPTOR-LIKE PROTEIN 4"/>
    <property type="match status" value="1"/>
</dbReference>
<dbReference type="GO" id="GO:0009897">
    <property type="term" value="C:external side of plasma membrane"/>
    <property type="evidence" value="ECO:0007669"/>
    <property type="project" value="TreeGrafter"/>
</dbReference>
<proteinExistence type="predicted"/>
<comment type="caution">
    <text evidence="5">The sequence shown here is derived from an EMBL/GenBank/DDBJ whole genome shotgun (WGS) entry which is preliminary data.</text>
</comment>